<dbReference type="SUPFAM" id="SSF51717">
    <property type="entry name" value="Dihydropteroate synthetase-like"/>
    <property type="match status" value="1"/>
</dbReference>
<dbReference type="InterPro" id="IPR011005">
    <property type="entry name" value="Dihydropteroate_synth-like_sf"/>
</dbReference>
<evidence type="ECO:0000256" key="21">
    <source>
        <dbReference type="PIRNR" id="PIRNR000381"/>
    </source>
</evidence>
<dbReference type="InterPro" id="IPR004223">
    <property type="entry name" value="VitB12-dep_Met_synth_activ_dom"/>
</dbReference>
<keyword evidence="17 21" id="KW-0170">Cobalt</keyword>
<evidence type="ECO:0000256" key="16">
    <source>
        <dbReference type="ARBA" id="ARBA00023167"/>
    </source>
</evidence>
<dbReference type="InterPro" id="IPR036594">
    <property type="entry name" value="Meth_synthase_dom"/>
</dbReference>
<dbReference type="GO" id="GO:0031419">
    <property type="term" value="F:cobalamin binding"/>
    <property type="evidence" value="ECO:0007669"/>
    <property type="project" value="UniProtKB-UniRule"/>
</dbReference>
<comment type="function">
    <text evidence="18 21">Catalyzes the transfer of a methyl group from methyl-cobalamin to homocysteine, yielding enzyme-bound cob(I)alamin and methionine. Subsequently, remethylates the cofactor using methyltetrahydrofolate.</text>
</comment>
<dbReference type="SUPFAM" id="SSF52242">
    <property type="entry name" value="Cobalamin (vitamin B12)-binding domain"/>
    <property type="match status" value="1"/>
</dbReference>
<dbReference type="NCBIfam" id="NF007024">
    <property type="entry name" value="PRK09490.1"/>
    <property type="match status" value="1"/>
</dbReference>
<dbReference type="EMBL" id="CP023737">
    <property type="protein sequence ID" value="ATQ69748.1"/>
    <property type="molecule type" value="Genomic_DNA"/>
</dbReference>
<feature type="binding site" evidence="22 24">
    <location>
        <position position="253"/>
    </location>
    <ligand>
        <name>Zn(2+)</name>
        <dbReference type="ChEBI" id="CHEBI:29105"/>
    </ligand>
</feature>
<dbReference type="PROSITE" id="PS50972">
    <property type="entry name" value="PTERIN_BINDING"/>
    <property type="match status" value="1"/>
</dbReference>
<feature type="domain" description="Pterin-binding" evidence="26">
    <location>
        <begin position="362"/>
        <end position="627"/>
    </location>
</feature>
<feature type="domain" description="B12-binding" evidence="28">
    <location>
        <begin position="750"/>
        <end position="886"/>
    </location>
</feature>
<proteinExistence type="inferred from homology"/>
<dbReference type="CDD" id="cd02069">
    <property type="entry name" value="methionine_synthase_B12_BD"/>
    <property type="match status" value="1"/>
</dbReference>
<evidence type="ECO:0000256" key="1">
    <source>
        <dbReference type="ARBA" id="ARBA00001700"/>
    </source>
</evidence>
<accession>A0A2D2D417</accession>
<dbReference type="PANTHER" id="PTHR45833:SF1">
    <property type="entry name" value="METHIONINE SYNTHASE"/>
    <property type="match status" value="1"/>
</dbReference>
<comment type="cofactor">
    <cofactor evidence="2 21 24">
        <name>Zn(2+)</name>
        <dbReference type="ChEBI" id="CHEBI:29105"/>
    </cofactor>
</comment>
<dbReference type="InterPro" id="IPR050554">
    <property type="entry name" value="Met_Synthase/Corrinoid"/>
</dbReference>
<dbReference type="GO" id="GO:0032259">
    <property type="term" value="P:methylation"/>
    <property type="evidence" value="ECO:0007669"/>
    <property type="project" value="UniProtKB-KW"/>
</dbReference>
<evidence type="ECO:0000256" key="17">
    <source>
        <dbReference type="ARBA" id="ARBA00023285"/>
    </source>
</evidence>
<dbReference type="PROSITE" id="PS51332">
    <property type="entry name" value="B12_BINDING"/>
    <property type="match status" value="1"/>
</dbReference>
<dbReference type="Pfam" id="PF02607">
    <property type="entry name" value="B12-binding_2"/>
    <property type="match status" value="1"/>
</dbReference>
<feature type="binding site" evidence="23">
    <location>
        <position position="1140"/>
    </location>
    <ligand>
        <name>S-adenosyl-L-methionine</name>
        <dbReference type="ChEBI" id="CHEBI:59789"/>
    </ligand>
</feature>
<comment type="similarity">
    <text evidence="5">Belongs to the vitamin-B12 dependent methionine synthase family.</text>
</comment>
<dbReference type="SUPFAM" id="SSF47644">
    <property type="entry name" value="Methionine synthase domain"/>
    <property type="match status" value="1"/>
</dbReference>
<dbReference type="SMART" id="SM01018">
    <property type="entry name" value="B12-binding_2"/>
    <property type="match status" value="1"/>
</dbReference>
<dbReference type="UniPathway" id="UPA00051">
    <property type="reaction ID" value="UER00081"/>
</dbReference>
<evidence type="ECO:0000259" key="27">
    <source>
        <dbReference type="PROSITE" id="PS50974"/>
    </source>
</evidence>
<dbReference type="InterPro" id="IPR037010">
    <property type="entry name" value="VitB12-dep_Met_synth_activ_sf"/>
</dbReference>
<keyword evidence="13 21" id="KW-0479">Metal-binding</keyword>
<dbReference type="FunFam" id="3.40.50.280:FF:000001">
    <property type="entry name" value="Methionine synthase"/>
    <property type="match status" value="1"/>
</dbReference>
<feature type="binding site" evidence="23">
    <location>
        <position position="808"/>
    </location>
    <ligand>
        <name>methylcob(III)alamin</name>
        <dbReference type="ChEBI" id="CHEBI:28115"/>
    </ligand>
</feature>
<dbReference type="STRING" id="595536.GCA_000178815_01381"/>
<evidence type="ECO:0000256" key="12">
    <source>
        <dbReference type="ARBA" id="ARBA00022691"/>
    </source>
</evidence>
<dbReference type="PIRSF" id="PIRSF000381">
    <property type="entry name" value="MetH"/>
    <property type="match status" value="1"/>
</dbReference>
<feature type="binding site" evidence="23">
    <location>
        <position position="952"/>
    </location>
    <ligand>
        <name>S-adenosyl-L-methionine</name>
        <dbReference type="ChEBI" id="CHEBI:59789"/>
    </ligand>
</feature>
<comment type="domain">
    <text evidence="21">Modular enzyme with four functionally distinct domains. The isolated Hcy-binding domain catalyzes methyl transfer from free methylcobalamin to homocysteine. The Hcy-binding domain in association with the pterin-binding domain catalyzes the methylation of cob(I)alamin by methyltetrahydrofolate and the methylation of homocysteine. The B12-binding domain binds the cofactor. The AdoMet activation domain binds S-adenosyl-L-methionine. Under aerobic conditions cob(I)alamin can be converted to inactive cob(II)alamin. Reductive methylation by S-adenosyl-L-methionine and flavodoxin regenerates methylcobalamin.</text>
</comment>
<comment type="pathway">
    <text evidence="4 21">Amino-acid biosynthesis; L-methionine biosynthesis via de novo pathway; L-methionine from L-homocysteine (MetH route): step 1/1.</text>
</comment>
<dbReference type="InterPro" id="IPR006158">
    <property type="entry name" value="Cobalamin-bd"/>
</dbReference>
<dbReference type="RefSeq" id="WP_003612944.1">
    <property type="nucleotide sequence ID" value="NZ_ADVE02000001.1"/>
</dbReference>
<dbReference type="Pfam" id="PF02574">
    <property type="entry name" value="S-methyl_trans"/>
    <property type="match status" value="1"/>
</dbReference>
<evidence type="ECO:0000256" key="6">
    <source>
        <dbReference type="ARBA" id="ARBA00012032"/>
    </source>
</evidence>
<dbReference type="PROSITE" id="PS51337">
    <property type="entry name" value="B12_BINDING_NTER"/>
    <property type="match status" value="1"/>
</dbReference>
<evidence type="ECO:0000256" key="9">
    <source>
        <dbReference type="ARBA" id="ARBA00022605"/>
    </source>
</evidence>
<dbReference type="SUPFAM" id="SSF82282">
    <property type="entry name" value="Homocysteine S-methyltransferase"/>
    <property type="match status" value="1"/>
</dbReference>
<feature type="binding site" evidence="23">
    <location>
        <position position="812"/>
    </location>
    <ligand>
        <name>methylcob(III)alamin</name>
        <dbReference type="ChEBI" id="CHEBI:28115"/>
    </ligand>
</feature>
<dbReference type="Gene3D" id="3.40.50.280">
    <property type="entry name" value="Cobalamin-binding domain"/>
    <property type="match status" value="1"/>
</dbReference>
<dbReference type="GO" id="GO:0008705">
    <property type="term" value="F:methionine synthase activity"/>
    <property type="evidence" value="ECO:0007669"/>
    <property type="project" value="UniProtKB-UniRule"/>
</dbReference>
<evidence type="ECO:0000259" key="28">
    <source>
        <dbReference type="PROSITE" id="PS51332"/>
    </source>
</evidence>
<evidence type="ECO:0000256" key="19">
    <source>
        <dbReference type="ARBA" id="ARBA00031040"/>
    </source>
</evidence>
<dbReference type="Gene3D" id="1.10.288.10">
    <property type="entry name" value="Cobalamin-dependent Methionine Synthase, domain 2"/>
    <property type="match status" value="1"/>
</dbReference>
<dbReference type="SUPFAM" id="SSF56507">
    <property type="entry name" value="Methionine synthase activation domain-like"/>
    <property type="match status" value="1"/>
</dbReference>
<dbReference type="NCBIfam" id="TIGR02082">
    <property type="entry name" value="metH"/>
    <property type="match status" value="1"/>
</dbReference>
<keyword evidence="11 21" id="KW-0808">Transferase</keyword>
<comment type="cofactor">
    <cofactor evidence="3 21 22">
        <name>methylcob(III)alamin</name>
        <dbReference type="ChEBI" id="CHEBI:28115"/>
    </cofactor>
</comment>
<evidence type="ECO:0000256" key="10">
    <source>
        <dbReference type="ARBA" id="ARBA00022628"/>
    </source>
</evidence>
<comment type="catalytic activity">
    <reaction evidence="1 21">
        <text>(6S)-5-methyl-5,6,7,8-tetrahydrofolate + L-homocysteine = (6S)-5,6,7,8-tetrahydrofolate + L-methionine</text>
        <dbReference type="Rhea" id="RHEA:11172"/>
        <dbReference type="ChEBI" id="CHEBI:18608"/>
        <dbReference type="ChEBI" id="CHEBI:57453"/>
        <dbReference type="ChEBI" id="CHEBI:57844"/>
        <dbReference type="ChEBI" id="CHEBI:58199"/>
        <dbReference type="EC" id="2.1.1.13"/>
    </reaction>
</comment>
<dbReference type="CDD" id="cd00740">
    <property type="entry name" value="MeTr"/>
    <property type="match status" value="1"/>
</dbReference>
<dbReference type="Pfam" id="PF00809">
    <property type="entry name" value="Pterin_bind"/>
    <property type="match status" value="1"/>
</dbReference>
<evidence type="ECO:0000256" key="24">
    <source>
        <dbReference type="PROSITE-ProRule" id="PRU00333"/>
    </source>
</evidence>
<feature type="binding site" evidence="23">
    <location>
        <begin position="760"/>
        <end position="764"/>
    </location>
    <ligand>
        <name>methylcob(III)alamin</name>
        <dbReference type="ChEBI" id="CHEBI:28115"/>
    </ligand>
</feature>
<dbReference type="Proteomes" id="UP000230709">
    <property type="component" value="Chromosome"/>
</dbReference>
<dbReference type="KEGG" id="mtw:CQW49_19055"/>
<dbReference type="Gene3D" id="3.10.196.10">
    <property type="entry name" value="Vitamin B12-dependent methionine synthase, activation domain"/>
    <property type="match status" value="1"/>
</dbReference>
<evidence type="ECO:0000256" key="18">
    <source>
        <dbReference type="ARBA" id="ARBA00025552"/>
    </source>
</evidence>
<keyword evidence="15 21" id="KW-0862">Zinc</keyword>
<feature type="domain" description="Hcy-binding" evidence="25">
    <location>
        <begin position="12"/>
        <end position="331"/>
    </location>
</feature>
<dbReference type="GO" id="GO:0005829">
    <property type="term" value="C:cytosol"/>
    <property type="evidence" value="ECO:0007669"/>
    <property type="project" value="TreeGrafter"/>
</dbReference>
<dbReference type="InterPro" id="IPR000489">
    <property type="entry name" value="Pterin-binding_dom"/>
</dbReference>
<feature type="domain" description="AdoMet activation" evidence="27">
    <location>
        <begin position="902"/>
        <end position="1233"/>
    </location>
</feature>
<keyword evidence="14" id="KW-0677">Repeat</keyword>
<keyword evidence="8 21" id="KW-0489">Methyltransferase</keyword>
<evidence type="ECO:0000256" key="14">
    <source>
        <dbReference type="ARBA" id="ARBA00022737"/>
    </source>
</evidence>
<feature type="binding site" evidence="23">
    <location>
        <position position="865"/>
    </location>
    <ligand>
        <name>methylcob(III)alamin</name>
        <dbReference type="ChEBI" id="CHEBI:28115"/>
    </ligand>
</feature>
<evidence type="ECO:0000256" key="8">
    <source>
        <dbReference type="ARBA" id="ARBA00022603"/>
    </source>
</evidence>
<dbReference type="InterPro" id="IPR003726">
    <property type="entry name" value="HCY_dom"/>
</dbReference>
<dbReference type="PROSITE" id="PS50970">
    <property type="entry name" value="HCY"/>
    <property type="match status" value="1"/>
</dbReference>
<dbReference type="InterPro" id="IPR033706">
    <property type="entry name" value="Met_synthase_B12-bd"/>
</dbReference>
<name>A0A2D2D417_METT3</name>
<keyword evidence="9 21" id="KW-0028">Amino-acid biosynthesis</keyword>
<dbReference type="PROSITE" id="PS50974">
    <property type="entry name" value="ADOMET_ACTIVATION"/>
    <property type="match status" value="1"/>
</dbReference>
<dbReference type="InterPro" id="IPR011822">
    <property type="entry name" value="MetH"/>
</dbReference>
<evidence type="ECO:0000256" key="22">
    <source>
        <dbReference type="PIRSR" id="PIRSR000381-1"/>
    </source>
</evidence>
<sequence length="1243" mass="135190">MSFDKNHGPKILAALEQAASERILVLDGAMGTMIQRHKFTEADFRGERFKDHPKDLRGNNDLLTLTQPDAIEAIHRAYLEAGADIIETNTFSCTAIAQADYGLEHIVYELNLEGARLARKAADAVARETGVPRFVAGSMGPTNRTASISPDVSNPGFRAVTFEDLRAAYHEEALGLIEGGADILLIETIFDTLNAKAAIYAVEDAFEKVGTRFPVMISGTITDLSGRTLSGQTAAAFWNSIQHAKPFSIGFNCALGAREMRQHIAEVSRIADTRICAFPNAGLPNEFGLYDESPEYMAELVGEFAKSGLVNVVGGCCGTTPPHIAAIAGAVKGVAPRAIPEIEPLLRLSGLEPFTLTKDIPFVNVGERTNVTGSAKFRKLITNGDYAAALDVARDQVANGAQVIDINMDEGLLDSKKAMVEFLNLLAAEPDIARVPVMVDSSKFEVIEAGLQCLQGKGVVNSISLKEGEEKFIEAATKVKRYGAAVVVMAFDEAGQADTFARKVEISGRAYKILVEEVGFPPQDIIFDPNIFAVATGIEEHCNYGVDFIDAARAIKTTLPHAHVSGGVSNLSFSFRGNEPVREAMHSVFLYHAIAAGMDMGIVNAGQLAVYEKIDPELREACEDVVRNRRPDATERLVDMAERFKGAGAKSAEKDAAWREASVEKRLEYALVNGVADYVDQDVEEARLASARPLDVIEGPLMAGMNVVGDLFGQGKMFLPQVVKSARVMKQAVARLLPYMEENKETRSSAGKILLATVKGDVHDIGKNIVGVVLGCNNFEIIDLGVMVPTAKILETAKAEKVDIIGLSGLITPSLDEMCFVASELEREGFSAPLLIGGATTSRVHTAVKISPNYSKGQAVYVTDASRAVGVAQALMSQSSRADYVAKTREEYEKVAEAHARAQAEKQRVSLAAARANAFAIDWSAYEPPKPSFLGARVFASYDVAELVPYIDWTPFFQTWEFKGRYPALLEDSERGAAAQQLFEDAQTMLARIVEERWFNPKAVIGFWPANAVGDDIALFTGEGRVERLATLHTLRQQLLRRDGKPNVALADFVAPEGAGADYIGAFVVTAGAQEAKISERFARANDDYGAIMVKALADRLAEAFAERMHARVRREFWGYAADETFTPEQLIGETYRGIRPAPGYPAQPDHTEKATIFRLLEAEKRTGVALTESYAMTPASSVSGLYFAHPQAHYFGVAKVERDQVEDYAARKGVETAEIERWLRPVLNYEPAPHSELVEPAQ</sequence>
<dbReference type="FunFam" id="3.20.20.20:FF:000002">
    <property type="entry name" value="Methionine synthase"/>
    <property type="match status" value="1"/>
</dbReference>
<dbReference type="FunFam" id="3.20.20.330:FF:000001">
    <property type="entry name" value="Methionine synthase"/>
    <property type="match status" value="1"/>
</dbReference>
<dbReference type="GO" id="GO:0050667">
    <property type="term" value="P:homocysteine metabolic process"/>
    <property type="evidence" value="ECO:0007669"/>
    <property type="project" value="TreeGrafter"/>
</dbReference>
<gene>
    <name evidence="30" type="ORF">CQW49_19055</name>
</gene>
<feature type="binding site" description="axial binding residue" evidence="22">
    <location>
        <position position="763"/>
    </location>
    <ligand>
        <name>methylcob(III)alamin</name>
        <dbReference type="ChEBI" id="CHEBI:28115"/>
    </ligand>
    <ligandPart>
        <name>Co</name>
        <dbReference type="ChEBI" id="CHEBI:27638"/>
    </ligandPart>
</feature>
<keyword evidence="16 21" id="KW-0486">Methionine biosynthesis</keyword>
<evidence type="ECO:0000259" key="29">
    <source>
        <dbReference type="PROSITE" id="PS51337"/>
    </source>
</evidence>
<keyword evidence="31" id="KW-1185">Reference proteome</keyword>
<dbReference type="InterPro" id="IPR036724">
    <property type="entry name" value="Cobalamin-bd_sf"/>
</dbReference>
<evidence type="ECO:0000256" key="23">
    <source>
        <dbReference type="PIRSR" id="PIRSR000381-2"/>
    </source>
</evidence>
<dbReference type="AlphaFoldDB" id="A0A2D2D417"/>
<dbReference type="EC" id="2.1.1.13" evidence="6 20"/>
<dbReference type="Pfam" id="PF02965">
    <property type="entry name" value="Met_synt_B12"/>
    <property type="match status" value="1"/>
</dbReference>
<dbReference type="PANTHER" id="PTHR45833">
    <property type="entry name" value="METHIONINE SYNTHASE"/>
    <property type="match status" value="1"/>
</dbReference>
<dbReference type="GO" id="GO:0046653">
    <property type="term" value="P:tetrahydrofolate metabolic process"/>
    <property type="evidence" value="ECO:0007669"/>
    <property type="project" value="TreeGrafter"/>
</dbReference>
<feature type="binding site" evidence="22 24">
    <location>
        <position position="317"/>
    </location>
    <ligand>
        <name>Zn(2+)</name>
        <dbReference type="ChEBI" id="CHEBI:29105"/>
    </ligand>
</feature>
<feature type="binding site" evidence="22 24">
    <location>
        <position position="316"/>
    </location>
    <ligand>
        <name>Zn(2+)</name>
        <dbReference type="ChEBI" id="CHEBI:29105"/>
    </ligand>
</feature>
<evidence type="ECO:0000313" key="31">
    <source>
        <dbReference type="Proteomes" id="UP000230709"/>
    </source>
</evidence>
<protein>
    <recommendedName>
        <fullName evidence="7 20">Methionine synthase</fullName>
        <ecNumber evidence="6 20">2.1.1.13</ecNumber>
    </recommendedName>
    <alternativeName>
        <fullName evidence="19 21">5-methyltetrahydrofolate--homocysteine methyltransferase</fullName>
    </alternativeName>
</protein>
<dbReference type="GO" id="GO:0008270">
    <property type="term" value="F:zinc ion binding"/>
    <property type="evidence" value="ECO:0007669"/>
    <property type="project" value="UniProtKB-UniRule"/>
</dbReference>
<keyword evidence="10 21" id="KW-0846">Cobalamin</keyword>
<evidence type="ECO:0000259" key="25">
    <source>
        <dbReference type="PROSITE" id="PS50970"/>
    </source>
</evidence>
<reference evidence="31" key="1">
    <citation type="submission" date="2017-10" db="EMBL/GenBank/DDBJ databases">
        <title>Completed PacBio SMRT sequence of Methylosinus trichosporium OB3b reveals presence of a third large plasmid.</title>
        <authorList>
            <person name="Charles T.C."/>
            <person name="Lynch M.D.J."/>
            <person name="Heil J.R."/>
            <person name="Cheng J."/>
        </authorList>
    </citation>
    <scope>NUCLEOTIDE SEQUENCE [LARGE SCALE GENOMIC DNA]</scope>
    <source>
        <strain evidence="31">OB3b</strain>
    </source>
</reference>
<evidence type="ECO:0000256" key="4">
    <source>
        <dbReference type="ARBA" id="ARBA00005178"/>
    </source>
</evidence>
<keyword evidence="12 21" id="KW-0949">S-adenosyl-L-methionine</keyword>
<dbReference type="FunFam" id="1.10.1240.10:FF:000001">
    <property type="entry name" value="Methionine synthase"/>
    <property type="match status" value="1"/>
</dbReference>
<dbReference type="InterPro" id="IPR036589">
    <property type="entry name" value="HCY_dom_sf"/>
</dbReference>
<evidence type="ECO:0000313" key="30">
    <source>
        <dbReference type="EMBL" id="ATQ69748.1"/>
    </source>
</evidence>
<evidence type="ECO:0000256" key="5">
    <source>
        <dbReference type="ARBA" id="ARBA00010398"/>
    </source>
</evidence>
<dbReference type="Pfam" id="PF02310">
    <property type="entry name" value="B12-binding"/>
    <property type="match status" value="1"/>
</dbReference>
<feature type="domain" description="B12-binding N-terminal" evidence="29">
    <location>
        <begin position="654"/>
        <end position="748"/>
    </location>
</feature>
<dbReference type="Gene3D" id="3.20.20.330">
    <property type="entry name" value="Homocysteine-binding-like domain"/>
    <property type="match status" value="1"/>
</dbReference>
<dbReference type="Gene3D" id="3.20.20.20">
    <property type="entry name" value="Dihydropteroate synthase-like"/>
    <property type="match status" value="1"/>
</dbReference>
<evidence type="ECO:0000256" key="2">
    <source>
        <dbReference type="ARBA" id="ARBA00001947"/>
    </source>
</evidence>
<organism evidence="30 31">
    <name type="scientific">Methylosinus trichosporium (strain ATCC 35070 / NCIMB 11131 / UNIQEM 75 / OB3b)</name>
    <dbReference type="NCBI Taxonomy" id="595536"/>
    <lineage>
        <taxon>Bacteria</taxon>
        <taxon>Pseudomonadati</taxon>
        <taxon>Pseudomonadota</taxon>
        <taxon>Alphaproteobacteria</taxon>
        <taxon>Hyphomicrobiales</taxon>
        <taxon>Methylocystaceae</taxon>
        <taxon>Methylosinus</taxon>
    </lineage>
</organism>
<feature type="binding site" evidence="23">
    <location>
        <position position="698"/>
    </location>
    <ligand>
        <name>methylcob(III)alamin</name>
        <dbReference type="ChEBI" id="CHEBI:28115"/>
    </ligand>
</feature>
<feature type="binding site" evidence="23">
    <location>
        <begin position="1195"/>
        <end position="1196"/>
    </location>
    <ligand>
        <name>S-adenosyl-L-methionine</name>
        <dbReference type="ChEBI" id="CHEBI:59789"/>
    </ligand>
</feature>
<dbReference type="InterPro" id="IPR003759">
    <property type="entry name" value="Cbl-bd_cap"/>
</dbReference>
<evidence type="ECO:0000256" key="13">
    <source>
        <dbReference type="ARBA" id="ARBA00022723"/>
    </source>
</evidence>
<evidence type="ECO:0000256" key="3">
    <source>
        <dbReference type="ARBA" id="ARBA00001956"/>
    </source>
</evidence>
<evidence type="ECO:0000256" key="20">
    <source>
        <dbReference type="NCBIfam" id="TIGR02082"/>
    </source>
</evidence>
<evidence type="ECO:0000256" key="15">
    <source>
        <dbReference type="ARBA" id="ARBA00022833"/>
    </source>
</evidence>
<evidence type="ECO:0000256" key="11">
    <source>
        <dbReference type="ARBA" id="ARBA00022679"/>
    </source>
</evidence>
<evidence type="ECO:0000256" key="7">
    <source>
        <dbReference type="ARBA" id="ARBA00013998"/>
    </source>
</evidence>
<dbReference type="Gene3D" id="1.10.1240.10">
    <property type="entry name" value="Methionine synthase domain"/>
    <property type="match status" value="1"/>
</dbReference>
<evidence type="ECO:0000259" key="26">
    <source>
        <dbReference type="PROSITE" id="PS50972"/>
    </source>
</evidence>